<sequence length="315" mass="36429">MGSLKPPKPPPTTPVNAARKAPQPLTLSLLRNGIDFVQAAVILLYSNANLPLLKHKYAVLHIFSGALLLLKERLSREHRSLIWAEIKDVDDQGKKTVDFDECLNRLHRIANVKLDDSQRKLLRRAQEHRNRIEHYAIDLNPHLAETLVAEMVEFIFVFMRDELNENLENDLPSDAWGKVQRLRQVAQRLQQEEEEKEKKRLSSAERRYRKTIKNLSPHDSDWMEKAHQYISMPSVELEALADQTWWDRHDPPPQTPMRCRRCKADTAIIVLDDVAICTNPDCRHPHAVFNCKLCDRKNIRAANEGDSCEDCGEPF</sequence>
<feature type="coiled-coil region" evidence="1">
    <location>
        <begin position="179"/>
        <end position="206"/>
    </location>
</feature>
<keyword evidence="3" id="KW-1185">Reference proteome</keyword>
<protein>
    <submittedName>
        <fullName evidence="2">Uncharacterized protein</fullName>
    </submittedName>
</protein>
<gene>
    <name evidence="2" type="ORF">HMI49_03900</name>
</gene>
<organism evidence="2 3">
    <name type="scientific">Corallococcus exercitus</name>
    <dbReference type="NCBI Taxonomy" id="2316736"/>
    <lineage>
        <taxon>Bacteria</taxon>
        <taxon>Pseudomonadati</taxon>
        <taxon>Myxococcota</taxon>
        <taxon>Myxococcia</taxon>
        <taxon>Myxococcales</taxon>
        <taxon>Cystobacterineae</taxon>
        <taxon>Myxococcaceae</taxon>
        <taxon>Corallococcus</taxon>
    </lineage>
</organism>
<proteinExistence type="predicted"/>
<reference evidence="2 3" key="1">
    <citation type="submission" date="2020-05" db="EMBL/GenBank/DDBJ databases">
        <authorList>
            <person name="Whitworth D."/>
        </authorList>
    </citation>
    <scope>NUCLEOTIDE SEQUENCE [LARGE SCALE GENOMIC DNA]</scope>
    <source>
        <strain evidence="2 3">AB043B</strain>
    </source>
</reference>
<evidence type="ECO:0000256" key="1">
    <source>
        <dbReference type="SAM" id="Coils"/>
    </source>
</evidence>
<evidence type="ECO:0000313" key="2">
    <source>
        <dbReference type="EMBL" id="NOK32344.1"/>
    </source>
</evidence>
<dbReference type="EMBL" id="JABFJV010000012">
    <property type="protein sequence ID" value="NOK32344.1"/>
    <property type="molecule type" value="Genomic_DNA"/>
</dbReference>
<dbReference type="AlphaFoldDB" id="A0A7Y4KGM8"/>
<dbReference type="RefSeq" id="WP_171433056.1">
    <property type="nucleotide sequence ID" value="NZ_JABFJV010000012.1"/>
</dbReference>
<dbReference type="Proteomes" id="UP000563426">
    <property type="component" value="Unassembled WGS sequence"/>
</dbReference>
<keyword evidence="1" id="KW-0175">Coiled coil</keyword>
<evidence type="ECO:0000313" key="3">
    <source>
        <dbReference type="Proteomes" id="UP000563426"/>
    </source>
</evidence>
<comment type="caution">
    <text evidence="2">The sequence shown here is derived from an EMBL/GenBank/DDBJ whole genome shotgun (WGS) entry which is preliminary data.</text>
</comment>
<accession>A0A7Y4KGM8</accession>
<name>A0A7Y4KGM8_9BACT</name>